<dbReference type="EMBL" id="AMZH03005673">
    <property type="protein sequence ID" value="RRT65813.1"/>
    <property type="molecule type" value="Genomic_DNA"/>
</dbReference>
<evidence type="ECO:0000313" key="2">
    <source>
        <dbReference type="Proteomes" id="UP000287651"/>
    </source>
</evidence>
<feature type="non-terminal residue" evidence="1">
    <location>
        <position position="1"/>
    </location>
</feature>
<reference evidence="1 2" key="1">
    <citation type="journal article" date="2014" name="Agronomy (Basel)">
        <title>A Draft Genome Sequence for Ensete ventricosum, the Drought-Tolerant Tree Against Hunger.</title>
        <authorList>
            <person name="Harrison J."/>
            <person name="Moore K.A."/>
            <person name="Paszkiewicz K."/>
            <person name="Jones T."/>
            <person name="Grant M."/>
            <person name="Ambacheew D."/>
            <person name="Muzemil S."/>
            <person name="Studholme D.J."/>
        </authorList>
    </citation>
    <scope>NUCLEOTIDE SEQUENCE [LARGE SCALE GENOMIC DNA]</scope>
</reference>
<sequence length="55" mass="5578">ATPLWASTPCGLAVALACGRPCRGLPTVGAPTEGLAVVGRPPSLLPSLHKRSKNM</sequence>
<organism evidence="1 2">
    <name type="scientific">Ensete ventricosum</name>
    <name type="common">Abyssinian banana</name>
    <name type="synonym">Musa ensete</name>
    <dbReference type="NCBI Taxonomy" id="4639"/>
    <lineage>
        <taxon>Eukaryota</taxon>
        <taxon>Viridiplantae</taxon>
        <taxon>Streptophyta</taxon>
        <taxon>Embryophyta</taxon>
        <taxon>Tracheophyta</taxon>
        <taxon>Spermatophyta</taxon>
        <taxon>Magnoliopsida</taxon>
        <taxon>Liliopsida</taxon>
        <taxon>Zingiberales</taxon>
        <taxon>Musaceae</taxon>
        <taxon>Ensete</taxon>
    </lineage>
</organism>
<accession>A0A426ZP67</accession>
<proteinExistence type="predicted"/>
<gene>
    <name evidence="1" type="ORF">B296_00000099</name>
</gene>
<dbReference type="AlphaFoldDB" id="A0A426ZP67"/>
<protein>
    <submittedName>
        <fullName evidence="1">Uncharacterized protein</fullName>
    </submittedName>
</protein>
<comment type="caution">
    <text evidence="1">The sequence shown here is derived from an EMBL/GenBank/DDBJ whole genome shotgun (WGS) entry which is preliminary data.</text>
</comment>
<name>A0A426ZP67_ENSVE</name>
<evidence type="ECO:0000313" key="1">
    <source>
        <dbReference type="EMBL" id="RRT65813.1"/>
    </source>
</evidence>
<dbReference type="Proteomes" id="UP000287651">
    <property type="component" value="Unassembled WGS sequence"/>
</dbReference>